<reference evidence="20 21" key="1">
    <citation type="submission" date="2016-10" db="EMBL/GenBank/DDBJ databases">
        <authorList>
            <person name="de Groot N.N."/>
        </authorList>
    </citation>
    <scope>NUCLEOTIDE SEQUENCE [LARGE SCALE GENOMIC DNA]</scope>
    <source>
        <strain evidence="20 21">DSM 15695</strain>
    </source>
</reference>
<comment type="catalytic activity">
    <reaction evidence="18 19">
        <text>alpha-ribazole 5'-phosphate + adenosylcob(III)inamide-GDP = adenosylcob(III)alamin 5'-phosphate + GMP + H(+)</text>
        <dbReference type="Rhea" id="RHEA:23560"/>
        <dbReference type="ChEBI" id="CHEBI:15378"/>
        <dbReference type="ChEBI" id="CHEBI:57918"/>
        <dbReference type="ChEBI" id="CHEBI:58115"/>
        <dbReference type="ChEBI" id="CHEBI:60487"/>
        <dbReference type="ChEBI" id="CHEBI:60493"/>
        <dbReference type="EC" id="2.7.8.26"/>
    </reaction>
</comment>
<keyword evidence="7 19" id="KW-1003">Cell membrane</keyword>
<keyword evidence="9 19" id="KW-0808">Transferase</keyword>
<gene>
    <name evidence="19" type="primary">cobS</name>
    <name evidence="20" type="ORF">SAMN04488558_10438</name>
</gene>
<evidence type="ECO:0000256" key="9">
    <source>
        <dbReference type="ARBA" id="ARBA00022679"/>
    </source>
</evidence>
<sequence>MQAIILYFQFFTALSIPIEINNVEKTYREGIHFFPIFAFLYASIHAICFYFLQSQFSLEIVWLFLIFLDVILTRGFHYDALADMADGMLSSRKKDDVISIMKDSHIGAMGTIILILYFMGMYICGFENLHSISSLEEKILYIIGIKTLSRGGISFLCINYRHCSEHGLGLLLEGIKTWRIFLSQLIFLGVAYLTGGLIYLIVYLVNLFLIYLYRKWVEHKIKGMNGDTVGASTLIGELFMHFILTIF</sequence>
<comment type="cofactor">
    <cofactor evidence="1 19">
        <name>Mg(2+)</name>
        <dbReference type="ChEBI" id="CHEBI:18420"/>
    </cofactor>
</comment>
<comment type="subcellular location">
    <subcellularLocation>
        <location evidence="2 19">Cell membrane</location>
        <topology evidence="2 19">Multi-pass membrane protein</topology>
    </subcellularLocation>
</comment>
<comment type="catalytic activity">
    <reaction evidence="17 19">
        <text>alpha-ribazole + adenosylcob(III)inamide-GDP = adenosylcob(III)alamin + GMP + H(+)</text>
        <dbReference type="Rhea" id="RHEA:16049"/>
        <dbReference type="ChEBI" id="CHEBI:10329"/>
        <dbReference type="ChEBI" id="CHEBI:15378"/>
        <dbReference type="ChEBI" id="CHEBI:18408"/>
        <dbReference type="ChEBI" id="CHEBI:58115"/>
        <dbReference type="ChEBI" id="CHEBI:60487"/>
        <dbReference type="EC" id="2.7.8.26"/>
    </reaction>
</comment>
<dbReference type="OrthoDB" id="9794626at2"/>
<evidence type="ECO:0000256" key="18">
    <source>
        <dbReference type="ARBA" id="ARBA00049504"/>
    </source>
</evidence>
<evidence type="ECO:0000256" key="14">
    <source>
        <dbReference type="ARBA" id="ARBA00025228"/>
    </source>
</evidence>
<comment type="similarity">
    <text evidence="4 19">Belongs to the CobS family.</text>
</comment>
<evidence type="ECO:0000256" key="1">
    <source>
        <dbReference type="ARBA" id="ARBA00001946"/>
    </source>
</evidence>
<keyword evidence="21" id="KW-1185">Reference proteome</keyword>
<feature type="transmembrane region" description="Helical" evidence="19">
    <location>
        <begin position="59"/>
        <end position="78"/>
    </location>
</feature>
<evidence type="ECO:0000256" key="19">
    <source>
        <dbReference type="HAMAP-Rule" id="MF_00719"/>
    </source>
</evidence>
<evidence type="ECO:0000256" key="6">
    <source>
        <dbReference type="ARBA" id="ARBA00015850"/>
    </source>
</evidence>
<evidence type="ECO:0000256" key="16">
    <source>
        <dbReference type="ARBA" id="ARBA00032853"/>
    </source>
</evidence>
<dbReference type="STRING" id="89093.SAMN04488558_10438"/>
<evidence type="ECO:0000256" key="15">
    <source>
        <dbReference type="ARBA" id="ARBA00032605"/>
    </source>
</evidence>
<evidence type="ECO:0000256" key="8">
    <source>
        <dbReference type="ARBA" id="ARBA00022573"/>
    </source>
</evidence>
<organism evidence="20 21">
    <name type="scientific">Ignavigranum ruoffiae</name>
    <dbReference type="NCBI Taxonomy" id="89093"/>
    <lineage>
        <taxon>Bacteria</taxon>
        <taxon>Bacillati</taxon>
        <taxon>Bacillota</taxon>
        <taxon>Bacilli</taxon>
        <taxon>Lactobacillales</taxon>
        <taxon>Aerococcaceae</taxon>
        <taxon>Ignavigranum</taxon>
    </lineage>
</organism>
<evidence type="ECO:0000256" key="10">
    <source>
        <dbReference type="ARBA" id="ARBA00022692"/>
    </source>
</evidence>
<evidence type="ECO:0000313" key="21">
    <source>
        <dbReference type="Proteomes" id="UP000198833"/>
    </source>
</evidence>
<feature type="transmembrane region" description="Helical" evidence="19">
    <location>
        <begin position="31"/>
        <end position="52"/>
    </location>
</feature>
<dbReference type="UniPathway" id="UPA00148">
    <property type="reaction ID" value="UER00238"/>
</dbReference>
<dbReference type="EC" id="2.7.8.26" evidence="5 19"/>
<evidence type="ECO:0000256" key="2">
    <source>
        <dbReference type="ARBA" id="ARBA00004651"/>
    </source>
</evidence>
<accession>A0A1H9CHH1</accession>
<keyword evidence="13 19" id="KW-0472">Membrane</keyword>
<comment type="function">
    <text evidence="14 19">Joins adenosylcobinamide-GDP and alpha-ribazole to generate adenosylcobalamin (Ado-cobalamin). Also synthesizes adenosylcobalamin 5'-phosphate from adenosylcobinamide-GDP and alpha-ribazole 5'-phosphate.</text>
</comment>
<dbReference type="PANTHER" id="PTHR34148">
    <property type="entry name" value="ADENOSYLCOBINAMIDE-GDP RIBAZOLETRANSFERASE"/>
    <property type="match status" value="1"/>
</dbReference>
<feature type="transmembrane region" description="Helical" evidence="19">
    <location>
        <begin position="106"/>
        <end position="127"/>
    </location>
</feature>
<dbReference type="PANTHER" id="PTHR34148:SF1">
    <property type="entry name" value="ADENOSYLCOBINAMIDE-GDP RIBAZOLETRANSFERASE"/>
    <property type="match status" value="1"/>
</dbReference>
<name>A0A1H9CHH1_9LACT</name>
<dbReference type="GO" id="GO:0051073">
    <property type="term" value="F:adenosylcobinamide-GDP ribazoletransferase activity"/>
    <property type="evidence" value="ECO:0007669"/>
    <property type="project" value="UniProtKB-UniRule"/>
</dbReference>
<protein>
    <recommendedName>
        <fullName evidence="6 19">Adenosylcobinamide-GDP ribazoletransferase</fullName>
        <ecNumber evidence="5 19">2.7.8.26</ecNumber>
    </recommendedName>
    <alternativeName>
        <fullName evidence="16 19">Cobalamin synthase</fullName>
    </alternativeName>
    <alternativeName>
        <fullName evidence="15 19">Cobalamin-5'-phosphate synthase</fullName>
    </alternativeName>
</protein>
<proteinExistence type="inferred from homology"/>
<evidence type="ECO:0000256" key="11">
    <source>
        <dbReference type="ARBA" id="ARBA00022842"/>
    </source>
</evidence>
<evidence type="ECO:0000256" key="12">
    <source>
        <dbReference type="ARBA" id="ARBA00022989"/>
    </source>
</evidence>
<dbReference type="EMBL" id="FOEN01000004">
    <property type="protein sequence ID" value="SEQ00680.1"/>
    <property type="molecule type" value="Genomic_DNA"/>
</dbReference>
<keyword evidence="12 19" id="KW-1133">Transmembrane helix</keyword>
<evidence type="ECO:0000256" key="13">
    <source>
        <dbReference type="ARBA" id="ARBA00023136"/>
    </source>
</evidence>
<keyword evidence="8 19" id="KW-0169">Cobalamin biosynthesis</keyword>
<dbReference type="Pfam" id="PF02654">
    <property type="entry name" value="CobS"/>
    <property type="match status" value="1"/>
</dbReference>
<dbReference type="HAMAP" id="MF_00719">
    <property type="entry name" value="CobS"/>
    <property type="match status" value="1"/>
</dbReference>
<dbReference type="GO" id="GO:0008818">
    <property type="term" value="F:cobalamin 5'-phosphate synthase activity"/>
    <property type="evidence" value="ECO:0007669"/>
    <property type="project" value="UniProtKB-UniRule"/>
</dbReference>
<dbReference type="RefSeq" id="WP_092571150.1">
    <property type="nucleotide sequence ID" value="NZ_FOEN01000004.1"/>
</dbReference>
<feature type="transmembrane region" description="Helical" evidence="19">
    <location>
        <begin position="181"/>
        <end position="213"/>
    </location>
</feature>
<comment type="pathway">
    <text evidence="3 19">Cofactor biosynthesis; adenosylcobalamin biosynthesis; adenosylcobalamin from cob(II)yrinate a,c-diamide: step 7/7.</text>
</comment>
<keyword evidence="11 19" id="KW-0460">Magnesium</keyword>
<evidence type="ECO:0000256" key="7">
    <source>
        <dbReference type="ARBA" id="ARBA00022475"/>
    </source>
</evidence>
<evidence type="ECO:0000256" key="4">
    <source>
        <dbReference type="ARBA" id="ARBA00010561"/>
    </source>
</evidence>
<evidence type="ECO:0000256" key="17">
    <source>
        <dbReference type="ARBA" id="ARBA00048623"/>
    </source>
</evidence>
<dbReference type="Proteomes" id="UP000198833">
    <property type="component" value="Unassembled WGS sequence"/>
</dbReference>
<evidence type="ECO:0000313" key="20">
    <source>
        <dbReference type="EMBL" id="SEQ00680.1"/>
    </source>
</evidence>
<evidence type="ECO:0000256" key="5">
    <source>
        <dbReference type="ARBA" id="ARBA00013200"/>
    </source>
</evidence>
<dbReference type="GO" id="GO:0009236">
    <property type="term" value="P:cobalamin biosynthetic process"/>
    <property type="evidence" value="ECO:0007669"/>
    <property type="project" value="UniProtKB-UniRule"/>
</dbReference>
<dbReference type="AlphaFoldDB" id="A0A1H9CHH1"/>
<dbReference type="GO" id="GO:0005886">
    <property type="term" value="C:plasma membrane"/>
    <property type="evidence" value="ECO:0007669"/>
    <property type="project" value="UniProtKB-SubCell"/>
</dbReference>
<evidence type="ECO:0000256" key="3">
    <source>
        <dbReference type="ARBA" id="ARBA00004663"/>
    </source>
</evidence>
<keyword evidence="10 19" id="KW-0812">Transmembrane</keyword>
<dbReference type="InterPro" id="IPR003805">
    <property type="entry name" value="CobS"/>
</dbReference>